<proteinExistence type="inferred from homology"/>
<evidence type="ECO:0000256" key="3">
    <source>
        <dbReference type="ARBA" id="ARBA00023316"/>
    </source>
</evidence>
<dbReference type="Pfam" id="PF08139">
    <property type="entry name" value="LPAM_1"/>
    <property type="match status" value="1"/>
</dbReference>
<dbReference type="PROSITE" id="PS51257">
    <property type="entry name" value="PROKAR_LIPOPROTEIN"/>
    <property type="match status" value="1"/>
</dbReference>
<evidence type="ECO:0000313" key="10">
    <source>
        <dbReference type="Proteomes" id="UP000721442"/>
    </source>
</evidence>
<feature type="signal peptide" evidence="6">
    <location>
        <begin position="1"/>
        <end position="15"/>
    </location>
</feature>
<dbReference type="InterPro" id="IPR007730">
    <property type="entry name" value="SPOR-like_dom"/>
</dbReference>
<dbReference type="GO" id="GO:0008932">
    <property type="term" value="F:lytic endotransglycosylase activity"/>
    <property type="evidence" value="ECO:0007669"/>
    <property type="project" value="UniProtKB-UniRule"/>
</dbReference>
<dbReference type="GO" id="GO:0042834">
    <property type="term" value="F:peptidoglycan binding"/>
    <property type="evidence" value="ECO:0007669"/>
    <property type="project" value="InterPro"/>
</dbReference>
<dbReference type="InterPro" id="IPR034718">
    <property type="entry name" value="RlpA"/>
</dbReference>
<reference evidence="9" key="1">
    <citation type="submission" date="2020-10" db="EMBL/GenBank/DDBJ databases">
        <authorList>
            <person name="Gilroy R."/>
        </authorList>
    </citation>
    <scope>NUCLEOTIDE SEQUENCE</scope>
    <source>
        <strain evidence="9">B1-16210</strain>
    </source>
</reference>
<evidence type="ECO:0000256" key="4">
    <source>
        <dbReference type="HAMAP-Rule" id="MF_02071"/>
    </source>
</evidence>
<keyword evidence="4" id="KW-0472">Membrane</keyword>
<name>A0A940DGJ0_9PROT</name>
<dbReference type="PANTHER" id="PTHR34183">
    <property type="entry name" value="ENDOLYTIC PEPTIDOGLYCAN TRANSGLYCOSYLASE RLPA"/>
    <property type="match status" value="1"/>
</dbReference>
<keyword evidence="1 6" id="KW-0732">Signal</keyword>
<evidence type="ECO:0000256" key="1">
    <source>
        <dbReference type="ARBA" id="ARBA00022729"/>
    </source>
</evidence>
<dbReference type="GO" id="GO:0000270">
    <property type="term" value="P:peptidoglycan metabolic process"/>
    <property type="evidence" value="ECO:0007669"/>
    <property type="project" value="UniProtKB-UniRule"/>
</dbReference>
<evidence type="ECO:0000256" key="6">
    <source>
        <dbReference type="SAM" id="SignalP"/>
    </source>
</evidence>
<dbReference type="InterPro" id="IPR009009">
    <property type="entry name" value="RlpA-like_DPBB"/>
</dbReference>
<dbReference type="Gene3D" id="2.40.40.10">
    <property type="entry name" value="RlpA-like domain"/>
    <property type="match status" value="1"/>
</dbReference>
<evidence type="ECO:0000256" key="2">
    <source>
        <dbReference type="ARBA" id="ARBA00023239"/>
    </source>
</evidence>
<dbReference type="InterPro" id="IPR012640">
    <property type="entry name" value="Membr_lipoprot_lipid_attach_CS"/>
</dbReference>
<keyword evidence="4" id="KW-0449">Lipoprotein</keyword>
<keyword evidence="4" id="KW-0564">Palmitate</keyword>
<dbReference type="HAMAP" id="MF_02071">
    <property type="entry name" value="RlpA"/>
    <property type="match status" value="1"/>
</dbReference>
<dbReference type="SUPFAM" id="SSF110997">
    <property type="entry name" value="Sporulation related repeat"/>
    <property type="match status" value="1"/>
</dbReference>
<keyword evidence="4" id="KW-1003">Cell membrane</keyword>
<sequence length="309" mass="32658">MKKVLSLAVLTAVLAGCTDLSTTSNTSGMNGYAADGFGEETLITTDESLNNTYLLAPAPKYYVGSAYKVEDVQYIPVEDLTYNQTGIAGIIPAELNGTKTSNGEVFDMNQMVATSKTLPLPTIARVTNLDNGQSVVVRVNNRGPFVNTRIMDLSPAAAAKIGMNGQTKVQVQVMANESIAVKNATVGATTPAQPVVQQPVVQQQPAQVVETTVVTTTTAPGATVTPAATYGEYSVQVAAFYAQDSADSLAARMARYGNTTVVQEGDMYKVRIVNLDASQARSVIDALRNNEGLAPGLLRNGRWINADSI</sequence>
<dbReference type="EMBL" id="JADINE010000028">
    <property type="protein sequence ID" value="MBO8407246.1"/>
    <property type="molecule type" value="Genomic_DNA"/>
</dbReference>
<feature type="domain" description="RlpA-like protein double-psi beta-barrel" evidence="7">
    <location>
        <begin position="97"/>
        <end position="173"/>
    </location>
</feature>
<dbReference type="InterPro" id="IPR036680">
    <property type="entry name" value="SPOR-like_sf"/>
</dbReference>
<dbReference type="Pfam" id="PF03330">
    <property type="entry name" value="DPBB_1"/>
    <property type="match status" value="1"/>
</dbReference>
<dbReference type="InterPro" id="IPR012997">
    <property type="entry name" value="RplA"/>
</dbReference>
<dbReference type="CDD" id="cd22268">
    <property type="entry name" value="DPBB_RlpA-like"/>
    <property type="match status" value="1"/>
</dbReference>
<dbReference type="PANTHER" id="PTHR34183:SF1">
    <property type="entry name" value="ENDOLYTIC PEPTIDOGLYCAN TRANSGLYCOSYLASE RLPA"/>
    <property type="match status" value="1"/>
</dbReference>
<dbReference type="InterPro" id="IPR036908">
    <property type="entry name" value="RlpA-like_sf"/>
</dbReference>
<evidence type="ECO:0000259" key="7">
    <source>
        <dbReference type="Pfam" id="PF03330"/>
    </source>
</evidence>
<dbReference type="AlphaFoldDB" id="A0A940DGJ0"/>
<dbReference type="GO" id="GO:0005886">
    <property type="term" value="C:plasma membrane"/>
    <property type="evidence" value="ECO:0007669"/>
    <property type="project" value="UniProtKB-SubCell"/>
</dbReference>
<dbReference type="SUPFAM" id="SSF50685">
    <property type="entry name" value="Barwin-like endoglucanases"/>
    <property type="match status" value="1"/>
</dbReference>
<dbReference type="EC" id="4.2.2.-" evidence="4"/>
<dbReference type="Pfam" id="PF05036">
    <property type="entry name" value="SPOR"/>
    <property type="match status" value="1"/>
</dbReference>
<evidence type="ECO:0000256" key="5">
    <source>
        <dbReference type="RuleBase" id="RU003495"/>
    </source>
</evidence>
<comment type="similarity">
    <text evidence="4 5">Belongs to the RlpA family.</text>
</comment>
<comment type="caution">
    <text evidence="9">The sequence shown here is derived from an EMBL/GenBank/DDBJ whole genome shotgun (WGS) entry which is preliminary data.</text>
</comment>
<gene>
    <name evidence="4" type="primary">rlpA</name>
    <name evidence="9" type="ORF">IAC77_02160</name>
</gene>
<dbReference type="GO" id="GO:0071555">
    <property type="term" value="P:cell wall organization"/>
    <property type="evidence" value="ECO:0007669"/>
    <property type="project" value="UniProtKB-KW"/>
</dbReference>
<dbReference type="NCBIfam" id="TIGR00413">
    <property type="entry name" value="rlpA"/>
    <property type="match status" value="1"/>
</dbReference>
<organism evidence="9 10">
    <name type="scientific">Candidatus Enterousia excrementavium</name>
    <dbReference type="NCBI Taxonomy" id="2840789"/>
    <lineage>
        <taxon>Bacteria</taxon>
        <taxon>Pseudomonadati</taxon>
        <taxon>Pseudomonadota</taxon>
        <taxon>Alphaproteobacteria</taxon>
        <taxon>Candidatus Enterousia</taxon>
    </lineage>
</organism>
<keyword evidence="2 4" id="KW-0456">Lyase</keyword>
<comment type="subcellular location">
    <subcellularLocation>
        <location evidence="4">Cell membrane</location>
        <topology evidence="4">Lipid-anchor</topology>
    </subcellularLocation>
</comment>
<keyword evidence="3 4" id="KW-0961">Cell wall biogenesis/degradation</keyword>
<evidence type="ECO:0000313" key="9">
    <source>
        <dbReference type="EMBL" id="MBO8407246.1"/>
    </source>
</evidence>
<dbReference type="Proteomes" id="UP000721442">
    <property type="component" value="Unassembled WGS sequence"/>
</dbReference>
<feature type="domain" description="SPOR" evidence="8">
    <location>
        <begin position="231"/>
        <end position="295"/>
    </location>
</feature>
<protein>
    <recommendedName>
        <fullName evidence="4">Endolytic peptidoglycan transglycosylase RlpA</fullName>
        <ecNumber evidence="4">4.2.2.-</ecNumber>
    </recommendedName>
</protein>
<accession>A0A940DGJ0</accession>
<dbReference type="Gene3D" id="3.30.70.1070">
    <property type="entry name" value="Sporulation related repeat"/>
    <property type="match status" value="1"/>
</dbReference>
<comment type="function">
    <text evidence="4">Lytic transglycosylase with a strong preference for naked glycan strands that lack stem peptides.</text>
</comment>
<reference evidence="9" key="2">
    <citation type="journal article" date="2021" name="PeerJ">
        <title>Extensive microbial diversity within the chicken gut microbiome revealed by metagenomics and culture.</title>
        <authorList>
            <person name="Gilroy R."/>
            <person name="Ravi A."/>
            <person name="Getino M."/>
            <person name="Pursley I."/>
            <person name="Horton D.L."/>
            <person name="Alikhan N.F."/>
            <person name="Baker D."/>
            <person name="Gharbi K."/>
            <person name="Hall N."/>
            <person name="Watson M."/>
            <person name="Adriaenssens E.M."/>
            <person name="Foster-Nyarko E."/>
            <person name="Jarju S."/>
            <person name="Secka A."/>
            <person name="Antonio M."/>
            <person name="Oren A."/>
            <person name="Chaudhuri R.R."/>
            <person name="La Ragione R."/>
            <person name="Hildebrand F."/>
            <person name="Pallen M.J."/>
        </authorList>
    </citation>
    <scope>NUCLEOTIDE SEQUENCE</scope>
    <source>
        <strain evidence="9">B1-16210</strain>
    </source>
</reference>
<evidence type="ECO:0000259" key="8">
    <source>
        <dbReference type="Pfam" id="PF05036"/>
    </source>
</evidence>
<feature type="chain" id="PRO_5036702008" description="Endolytic peptidoglycan transglycosylase RlpA" evidence="6">
    <location>
        <begin position="16"/>
        <end position="309"/>
    </location>
</feature>